<accession>A0A0A9GG60</accession>
<evidence type="ECO:0000256" key="1">
    <source>
        <dbReference type="SAM" id="Phobius"/>
    </source>
</evidence>
<dbReference type="AlphaFoldDB" id="A0A0A9GG60"/>
<organism evidence="2">
    <name type="scientific">Arundo donax</name>
    <name type="common">Giant reed</name>
    <name type="synonym">Donax arundinaceus</name>
    <dbReference type="NCBI Taxonomy" id="35708"/>
    <lineage>
        <taxon>Eukaryota</taxon>
        <taxon>Viridiplantae</taxon>
        <taxon>Streptophyta</taxon>
        <taxon>Embryophyta</taxon>
        <taxon>Tracheophyta</taxon>
        <taxon>Spermatophyta</taxon>
        <taxon>Magnoliopsida</taxon>
        <taxon>Liliopsida</taxon>
        <taxon>Poales</taxon>
        <taxon>Poaceae</taxon>
        <taxon>PACMAD clade</taxon>
        <taxon>Arundinoideae</taxon>
        <taxon>Arundineae</taxon>
        <taxon>Arundo</taxon>
    </lineage>
</organism>
<reference evidence="2" key="2">
    <citation type="journal article" date="2015" name="Data Brief">
        <title>Shoot transcriptome of the giant reed, Arundo donax.</title>
        <authorList>
            <person name="Barrero R.A."/>
            <person name="Guerrero F.D."/>
            <person name="Moolhuijzen P."/>
            <person name="Goolsby J.A."/>
            <person name="Tidwell J."/>
            <person name="Bellgard S.E."/>
            <person name="Bellgard M.I."/>
        </authorList>
    </citation>
    <scope>NUCLEOTIDE SEQUENCE</scope>
    <source>
        <tissue evidence="2">Shoot tissue taken approximately 20 cm above the soil surface</tissue>
    </source>
</reference>
<sequence length="81" mass="8599">MVDWPAFMAITAVVDLVLIGVMEVLDLSVVGSVAMLGWVNLVVGMVVTMQDSGAMEAPLHSVTLVALDHMEVLMDLMLVGT</sequence>
<keyword evidence="1" id="KW-1133">Transmembrane helix</keyword>
<reference evidence="2" key="1">
    <citation type="submission" date="2014-09" db="EMBL/GenBank/DDBJ databases">
        <authorList>
            <person name="Magalhaes I.L.F."/>
            <person name="Oliveira U."/>
            <person name="Santos F.R."/>
            <person name="Vidigal T.H.D.A."/>
            <person name="Brescovit A.D."/>
            <person name="Santos A.J."/>
        </authorList>
    </citation>
    <scope>NUCLEOTIDE SEQUENCE</scope>
    <source>
        <tissue evidence="2">Shoot tissue taken approximately 20 cm above the soil surface</tissue>
    </source>
</reference>
<evidence type="ECO:0000313" key="2">
    <source>
        <dbReference type="EMBL" id="JAE23487.1"/>
    </source>
</evidence>
<keyword evidence="1" id="KW-0812">Transmembrane</keyword>
<feature type="transmembrane region" description="Helical" evidence="1">
    <location>
        <begin position="29"/>
        <end position="49"/>
    </location>
</feature>
<dbReference type="EMBL" id="GBRH01174409">
    <property type="protein sequence ID" value="JAE23487.1"/>
    <property type="molecule type" value="Transcribed_RNA"/>
</dbReference>
<proteinExistence type="predicted"/>
<protein>
    <submittedName>
        <fullName evidence="2">Uncharacterized protein</fullName>
    </submittedName>
</protein>
<name>A0A0A9GG60_ARUDO</name>
<keyword evidence="1" id="KW-0472">Membrane</keyword>
<feature type="transmembrane region" description="Helical" evidence="1">
    <location>
        <begin position="6"/>
        <end position="22"/>
    </location>
</feature>